<dbReference type="SUPFAM" id="SSF52540">
    <property type="entry name" value="P-loop containing nucleoside triphosphate hydrolases"/>
    <property type="match status" value="2"/>
</dbReference>
<evidence type="ECO:0000313" key="14">
    <source>
        <dbReference type="EMBL" id="KEQ95527.1"/>
    </source>
</evidence>
<evidence type="ECO:0000256" key="2">
    <source>
        <dbReference type="ARBA" id="ARBA00009726"/>
    </source>
</evidence>
<evidence type="ECO:0000256" key="3">
    <source>
        <dbReference type="ARBA" id="ARBA00022448"/>
    </source>
</evidence>
<gene>
    <name evidence="14" type="ORF">AUEXF2481DRAFT_40095</name>
</gene>
<feature type="domain" description="ABC transmembrane type-1" evidence="13">
    <location>
        <begin position="873"/>
        <end position="1149"/>
    </location>
</feature>
<dbReference type="Gene3D" id="1.20.1560.10">
    <property type="entry name" value="ABC transporter type 1, transmembrane domain"/>
    <property type="match status" value="2"/>
</dbReference>
<dbReference type="CDD" id="cd18580">
    <property type="entry name" value="ABC_6TM_ABCC_D2"/>
    <property type="match status" value="1"/>
</dbReference>
<keyword evidence="15" id="KW-1185">Reference proteome</keyword>
<keyword evidence="3" id="KW-0813">Transport</keyword>
<evidence type="ECO:0000313" key="15">
    <source>
        <dbReference type="Proteomes" id="UP000030641"/>
    </source>
</evidence>
<feature type="transmembrane region" description="Helical" evidence="11">
    <location>
        <begin position="250"/>
        <end position="268"/>
    </location>
</feature>
<feature type="transmembrane region" description="Helical" evidence="11">
    <location>
        <begin position="864"/>
        <end position="889"/>
    </location>
</feature>
<feature type="transmembrane region" description="Helical" evidence="11">
    <location>
        <begin position="1124"/>
        <end position="1144"/>
    </location>
</feature>
<sequence>MSSQNCDDSTAGVCHGGRPDLTLGLEDYVLILIPAACLLFMAPVRLRKIWGRSRKVVTPTALWWAKTITSGSFVSLSLAVLIRGCIRPHAPSAEIPAEVFSLLASLVAAILSQWEHLRSIRPSALLQLYLMVALVVQAVHLRSLWLRNNDTIMRGLGLGQIVACALFLAVESVSKESILLQRQKRSPQDTNDMFSQRLFWWLNSMFRRGYTSVLAPTDLDKMDEDLSSTDPQRRFRLEWRKHSTKNPKVSLLRIILGAIGYDMLFPIIPRLLLLAVQFSQPYLILRFISYIDNPNEGGTEEGILLVIATALVYVAIATFQSWYWQAVVRFQTKLRGCLISQIHDKALRSRVDANSNPLMLMNVDVEKTLIGIRPVHEFWACGVSIVIALGLLYNQVGLPFLAPLVLLVVFITIASTNGKKIAPKAKIWLATTQDRVSYITGVISSMKNIKLLGIGPSVLAKGNTLREKEVNAQRAIRMSSMINLIISLTNFQGATLVMYGAYAIKTHLTGEPLTNSTLFTSLAVLKLFTNPLLMTIQYLPSLLQVFAALARIQEYLVTSDHTDQRTINSEAMAHGRNSKTGISVSEAQDVAQVRGLTCGYSVNSPILRDINLDLQRGKLNMVVGSVGSGKSTLLKALIGEVAIASGSVTVADDEIAYCSQNPWLWNGSIRENIVGADTADDAWLTKVSWACGLDQDFRELPGGIDTRVGNDGTSLSGGQKNRISLARAIYSRRSLIVLDDVLSGLDTRTERLVFNRVLGPQGVLRKIGSAVVFATHAIGWLQYADTVLVVDNGRLTFQGKPEDAPASFIRRHAEAPQHEADGEDYDNASPVDISVKTSRAPSVSSSTAKNHSNWQLYKSYFKSFGTFGFVSFTFLIIGFSVLQCIQQLVLKWWADTEATSPSELGKWVGILGAITITFVLVVFLTLYAGFIWIFPRSSLYLHIKQFTALVKVRYSAWGGKETGSIANRFSQDISIIDGQLANSLLNVMAGVFDVIAMTAIIIVATPFIAATLPVLGLVFWTIQKIYLRTGKQLRIMDLEAKAPLCTHFLETVTGVSTIKTFGWAKAYRERNATLLEQSQTPYYLLESVQNWLSLVLNLVVAGLATVTMAIVVKLRSSRDAGYVALALINIMDIGPILEMLVVAWTQLETSMGAIARMKEFIDDIPEEEQGQINPPSDWMTEGSISISNLEASYSDTAPSTIRDINLEIKPGQKIAICGRTGSGKSSLASAIFGLLHISSGSLKIDNIDITQVSQELLRSKMIALPQDPYFTSGTVRENLSLRPTDTKRSDAEMLASLSRVGLLAKFETLAAAQSSTCAAKPTPLDITLNPSDMLTKGQTQLFAMARAILSSGSIVLVDEATSGLDHETEATVQSLLRREFSGKTIIAIAHHLQTIVDFDVVIVLDNGRVAEMGRPGELMGMEESLFGELLRAAS</sequence>
<dbReference type="InterPro" id="IPR044726">
    <property type="entry name" value="ABCC_6TM_D2"/>
</dbReference>
<reference evidence="14 15" key="1">
    <citation type="journal article" date="2014" name="BMC Genomics">
        <title>Genome sequencing of four Aureobasidium pullulans varieties: biotechnological potential, stress tolerance, and description of new species.</title>
        <authorList>
            <person name="Gostin Ar C."/>
            <person name="Ohm R.A."/>
            <person name="Kogej T."/>
            <person name="Sonjak S."/>
            <person name="Turk M."/>
            <person name="Zajc J."/>
            <person name="Zalar P."/>
            <person name="Grube M."/>
            <person name="Sun H."/>
            <person name="Han J."/>
            <person name="Sharma A."/>
            <person name="Chiniquy J."/>
            <person name="Ngan C.Y."/>
            <person name="Lipzen A."/>
            <person name="Barry K."/>
            <person name="Grigoriev I.V."/>
            <person name="Gunde-Cimerman N."/>
        </authorList>
    </citation>
    <scope>NUCLEOTIDE SEQUENCE [LARGE SCALE GENOMIC DNA]</scope>
    <source>
        <strain evidence="14 15">EXF-2481</strain>
    </source>
</reference>
<evidence type="ECO:0000256" key="5">
    <source>
        <dbReference type="ARBA" id="ARBA00022692"/>
    </source>
</evidence>
<feature type="transmembrane region" description="Helical" evidence="11">
    <location>
        <begin position="95"/>
        <end position="114"/>
    </location>
</feature>
<dbReference type="SUPFAM" id="SSF90123">
    <property type="entry name" value="ABC transporter transmembrane region"/>
    <property type="match status" value="2"/>
</dbReference>
<dbReference type="Pfam" id="PF00005">
    <property type="entry name" value="ABC_tran"/>
    <property type="match status" value="2"/>
</dbReference>
<dbReference type="InterPro" id="IPR056227">
    <property type="entry name" value="TMD0_ABC"/>
</dbReference>
<keyword evidence="6" id="KW-0547">Nucleotide-binding</keyword>
<dbReference type="PANTHER" id="PTHR24223:SF399">
    <property type="entry name" value="ABC TRANSPORTER ATNG"/>
    <property type="match status" value="1"/>
</dbReference>
<dbReference type="InterPro" id="IPR027417">
    <property type="entry name" value="P-loop_NTPase"/>
</dbReference>
<dbReference type="STRING" id="1043005.A0A074YN46"/>
<dbReference type="Gene3D" id="3.40.50.300">
    <property type="entry name" value="P-loop containing nucleotide triphosphate hydrolases"/>
    <property type="match status" value="2"/>
</dbReference>
<keyword evidence="8 11" id="KW-1133">Transmembrane helix</keyword>
<accession>A0A074YN46</accession>
<comment type="subcellular location">
    <subcellularLocation>
        <location evidence="1">Cell membrane</location>
        <topology evidence="1">Multi-pass membrane protein</topology>
    </subcellularLocation>
</comment>
<evidence type="ECO:0000259" key="13">
    <source>
        <dbReference type="PROSITE" id="PS50929"/>
    </source>
</evidence>
<feature type="domain" description="ABC transporter" evidence="12">
    <location>
        <begin position="585"/>
        <end position="817"/>
    </location>
</feature>
<dbReference type="GO" id="GO:0016887">
    <property type="term" value="F:ATP hydrolysis activity"/>
    <property type="evidence" value="ECO:0007669"/>
    <property type="project" value="InterPro"/>
</dbReference>
<feature type="transmembrane region" description="Helical" evidence="11">
    <location>
        <begin position="377"/>
        <end position="394"/>
    </location>
</feature>
<dbReference type="Pfam" id="PF00664">
    <property type="entry name" value="ABC_membrane"/>
    <property type="match status" value="1"/>
</dbReference>
<feature type="transmembrane region" description="Helical" evidence="11">
    <location>
        <begin position="400"/>
        <end position="418"/>
    </location>
</feature>
<evidence type="ECO:0000256" key="9">
    <source>
        <dbReference type="ARBA" id="ARBA00023136"/>
    </source>
</evidence>
<evidence type="ECO:0008006" key="16">
    <source>
        <dbReference type="Google" id="ProtNLM"/>
    </source>
</evidence>
<dbReference type="RefSeq" id="XP_013343886.1">
    <property type="nucleotide sequence ID" value="XM_013488432.1"/>
</dbReference>
<comment type="similarity">
    <text evidence="2">Belongs to the ABC transporter superfamily. ABCC family. Conjugate transporter (TC 3.A.1.208) subfamily.</text>
</comment>
<dbReference type="GO" id="GO:0005886">
    <property type="term" value="C:plasma membrane"/>
    <property type="evidence" value="ECO:0007669"/>
    <property type="project" value="UniProtKB-SubCell"/>
</dbReference>
<keyword evidence="4" id="KW-1003">Cell membrane</keyword>
<dbReference type="Pfam" id="PF24357">
    <property type="entry name" value="TMD0_ABC"/>
    <property type="match status" value="1"/>
</dbReference>
<keyword evidence="7" id="KW-0067">ATP-binding</keyword>
<dbReference type="InParanoid" id="A0A074YN46"/>
<evidence type="ECO:0000256" key="7">
    <source>
        <dbReference type="ARBA" id="ARBA00022840"/>
    </source>
</evidence>
<name>A0A074YN46_AURSE</name>
<dbReference type="EMBL" id="KL584759">
    <property type="protein sequence ID" value="KEQ95527.1"/>
    <property type="molecule type" value="Genomic_DNA"/>
</dbReference>
<proteinExistence type="inferred from homology"/>
<keyword evidence="5 11" id="KW-0812">Transmembrane</keyword>
<evidence type="ECO:0000256" key="8">
    <source>
        <dbReference type="ARBA" id="ARBA00022989"/>
    </source>
</evidence>
<evidence type="ECO:0000259" key="12">
    <source>
        <dbReference type="PROSITE" id="PS50893"/>
    </source>
</evidence>
<feature type="transmembrane region" description="Helical" evidence="11">
    <location>
        <begin position="481"/>
        <end position="504"/>
    </location>
</feature>
<feature type="transmembrane region" description="Helical" evidence="11">
    <location>
        <begin position="1091"/>
        <end position="1112"/>
    </location>
</feature>
<dbReference type="InterPro" id="IPR003439">
    <property type="entry name" value="ABC_transporter-like_ATP-bd"/>
</dbReference>
<feature type="domain" description="ABC transmembrane type-1" evidence="13">
    <location>
        <begin position="271"/>
        <end position="544"/>
    </location>
</feature>
<dbReference type="GO" id="GO:0005524">
    <property type="term" value="F:ATP binding"/>
    <property type="evidence" value="ECO:0007669"/>
    <property type="project" value="UniProtKB-KW"/>
</dbReference>
<dbReference type="PROSITE" id="PS50929">
    <property type="entry name" value="ABC_TM1F"/>
    <property type="match status" value="2"/>
</dbReference>
<dbReference type="PROSITE" id="PS50893">
    <property type="entry name" value="ABC_TRANSPORTER_2"/>
    <property type="match status" value="2"/>
</dbReference>
<protein>
    <recommendedName>
        <fullName evidence="16">P-loop containing nucleoside triphosphate hydrolase protein</fullName>
    </recommendedName>
</protein>
<evidence type="ECO:0000256" key="6">
    <source>
        <dbReference type="ARBA" id="ARBA00022741"/>
    </source>
</evidence>
<dbReference type="HOGENOM" id="CLU_000604_27_5_1"/>
<keyword evidence="10" id="KW-0325">Glycoprotein</keyword>
<dbReference type="CDD" id="cd18579">
    <property type="entry name" value="ABC_6TM_ABCC_D1"/>
    <property type="match status" value="1"/>
</dbReference>
<dbReference type="GeneID" id="25366504"/>
<evidence type="ECO:0000256" key="1">
    <source>
        <dbReference type="ARBA" id="ARBA00004651"/>
    </source>
</evidence>
<dbReference type="InterPro" id="IPR050173">
    <property type="entry name" value="ABC_transporter_C-like"/>
</dbReference>
<dbReference type="OMA" id="QRPWISN"/>
<feature type="transmembrane region" description="Helical" evidence="11">
    <location>
        <begin position="28"/>
        <end position="46"/>
    </location>
</feature>
<feature type="transmembrane region" description="Helical" evidence="11">
    <location>
        <begin position="994"/>
        <end position="1022"/>
    </location>
</feature>
<dbReference type="InterPro" id="IPR036640">
    <property type="entry name" value="ABC1_TM_sf"/>
</dbReference>
<feature type="domain" description="ABC transporter" evidence="12">
    <location>
        <begin position="1184"/>
        <end position="1431"/>
    </location>
</feature>
<keyword evidence="9 11" id="KW-0472">Membrane</keyword>
<feature type="transmembrane region" description="Helical" evidence="11">
    <location>
        <begin position="61"/>
        <end position="83"/>
    </location>
</feature>
<evidence type="ECO:0000256" key="11">
    <source>
        <dbReference type="SAM" id="Phobius"/>
    </source>
</evidence>
<dbReference type="InterPro" id="IPR011527">
    <property type="entry name" value="ABC1_TM_dom"/>
</dbReference>
<dbReference type="InterPro" id="IPR017871">
    <property type="entry name" value="ABC_transporter-like_CS"/>
</dbReference>
<dbReference type="PROSITE" id="PS00211">
    <property type="entry name" value="ABC_TRANSPORTER_1"/>
    <property type="match status" value="1"/>
</dbReference>
<feature type="transmembrane region" description="Helical" evidence="11">
    <location>
        <begin position="303"/>
        <end position="324"/>
    </location>
</feature>
<evidence type="ECO:0000256" key="4">
    <source>
        <dbReference type="ARBA" id="ARBA00022475"/>
    </source>
</evidence>
<dbReference type="InterPro" id="IPR003593">
    <property type="entry name" value="AAA+_ATPase"/>
</dbReference>
<dbReference type="InterPro" id="IPR044746">
    <property type="entry name" value="ABCC_6TM_D1"/>
</dbReference>
<feature type="transmembrane region" description="Helical" evidence="11">
    <location>
        <begin position="909"/>
        <end position="934"/>
    </location>
</feature>
<dbReference type="GO" id="GO:0140359">
    <property type="term" value="F:ABC-type transporter activity"/>
    <property type="evidence" value="ECO:0007669"/>
    <property type="project" value="InterPro"/>
</dbReference>
<organism evidence="14 15">
    <name type="scientific">Aureobasidium subglaciale (strain EXF-2481)</name>
    <name type="common">Aureobasidium pullulans var. subglaciale</name>
    <dbReference type="NCBI Taxonomy" id="1043005"/>
    <lineage>
        <taxon>Eukaryota</taxon>
        <taxon>Fungi</taxon>
        <taxon>Dikarya</taxon>
        <taxon>Ascomycota</taxon>
        <taxon>Pezizomycotina</taxon>
        <taxon>Dothideomycetes</taxon>
        <taxon>Dothideomycetidae</taxon>
        <taxon>Dothideales</taxon>
        <taxon>Saccotheciaceae</taxon>
        <taxon>Aureobasidium</taxon>
    </lineage>
</organism>
<feature type="transmembrane region" description="Helical" evidence="11">
    <location>
        <begin position="126"/>
        <end position="145"/>
    </location>
</feature>
<dbReference type="OrthoDB" id="6500128at2759"/>
<dbReference type="FunFam" id="3.40.50.300:FF:002145">
    <property type="entry name" value="ABC transporter (MsbA subfamily)"/>
    <property type="match status" value="1"/>
</dbReference>
<dbReference type="Proteomes" id="UP000030641">
    <property type="component" value="Unassembled WGS sequence"/>
</dbReference>
<evidence type="ECO:0000256" key="10">
    <source>
        <dbReference type="ARBA" id="ARBA00023180"/>
    </source>
</evidence>
<dbReference type="SMART" id="SM00382">
    <property type="entry name" value="AAA"/>
    <property type="match status" value="2"/>
</dbReference>
<dbReference type="PANTHER" id="PTHR24223">
    <property type="entry name" value="ATP-BINDING CASSETTE SUB-FAMILY C"/>
    <property type="match status" value="1"/>
</dbReference>